<evidence type="ECO:0000313" key="2">
    <source>
        <dbReference type="Proteomes" id="UP000821865"/>
    </source>
</evidence>
<name>A0ACB8CW09_DERSI</name>
<dbReference type="Proteomes" id="UP000821865">
    <property type="component" value="Chromosome 4"/>
</dbReference>
<keyword evidence="2" id="KW-1185">Reference proteome</keyword>
<organism evidence="1 2">
    <name type="scientific">Dermacentor silvarum</name>
    <name type="common">Tick</name>
    <dbReference type="NCBI Taxonomy" id="543639"/>
    <lineage>
        <taxon>Eukaryota</taxon>
        <taxon>Metazoa</taxon>
        <taxon>Ecdysozoa</taxon>
        <taxon>Arthropoda</taxon>
        <taxon>Chelicerata</taxon>
        <taxon>Arachnida</taxon>
        <taxon>Acari</taxon>
        <taxon>Parasitiformes</taxon>
        <taxon>Ixodida</taxon>
        <taxon>Ixodoidea</taxon>
        <taxon>Ixodidae</taxon>
        <taxon>Rhipicephalinae</taxon>
        <taxon>Dermacentor</taxon>
    </lineage>
</organism>
<evidence type="ECO:0000313" key="1">
    <source>
        <dbReference type="EMBL" id="KAH7953450.1"/>
    </source>
</evidence>
<gene>
    <name evidence="1" type="ORF">HPB49_008721</name>
</gene>
<reference evidence="1" key="1">
    <citation type="submission" date="2020-05" db="EMBL/GenBank/DDBJ databases">
        <title>Large-scale comparative analyses of tick genomes elucidate their genetic diversity and vector capacities.</title>
        <authorList>
            <person name="Jia N."/>
            <person name="Wang J."/>
            <person name="Shi W."/>
            <person name="Du L."/>
            <person name="Sun Y."/>
            <person name="Zhan W."/>
            <person name="Jiang J."/>
            <person name="Wang Q."/>
            <person name="Zhang B."/>
            <person name="Ji P."/>
            <person name="Sakyi L.B."/>
            <person name="Cui X."/>
            <person name="Yuan T."/>
            <person name="Jiang B."/>
            <person name="Yang W."/>
            <person name="Lam T.T.-Y."/>
            <person name="Chang Q."/>
            <person name="Ding S."/>
            <person name="Wang X."/>
            <person name="Zhu J."/>
            <person name="Ruan X."/>
            <person name="Zhao L."/>
            <person name="Wei J."/>
            <person name="Que T."/>
            <person name="Du C."/>
            <person name="Cheng J."/>
            <person name="Dai P."/>
            <person name="Han X."/>
            <person name="Huang E."/>
            <person name="Gao Y."/>
            <person name="Liu J."/>
            <person name="Shao H."/>
            <person name="Ye R."/>
            <person name="Li L."/>
            <person name="Wei W."/>
            <person name="Wang X."/>
            <person name="Wang C."/>
            <person name="Yang T."/>
            <person name="Huo Q."/>
            <person name="Li W."/>
            <person name="Guo W."/>
            <person name="Chen H."/>
            <person name="Zhou L."/>
            <person name="Ni X."/>
            <person name="Tian J."/>
            <person name="Zhou Y."/>
            <person name="Sheng Y."/>
            <person name="Liu T."/>
            <person name="Pan Y."/>
            <person name="Xia L."/>
            <person name="Li J."/>
            <person name="Zhao F."/>
            <person name="Cao W."/>
        </authorList>
    </citation>
    <scope>NUCLEOTIDE SEQUENCE</scope>
    <source>
        <strain evidence="1">Dsil-2018</strain>
    </source>
</reference>
<dbReference type="EMBL" id="CM023473">
    <property type="protein sequence ID" value="KAH7953450.1"/>
    <property type="molecule type" value="Genomic_DNA"/>
</dbReference>
<proteinExistence type="predicted"/>
<protein>
    <submittedName>
        <fullName evidence="1">Uncharacterized protein</fullName>
    </submittedName>
</protein>
<accession>A0ACB8CW09</accession>
<sequence>MPHLPVDDYRIIIRPRGRLNVTEHDTDGIYHSVRHAANVERTADEEDNLCLNQKQNIIVVRTPSKERAKKYLAITSLRIGSKEYEACAYRAAPENTSKGVIRGISADESLEDIVRKLVTLRNPSVLYAKLMGNTNNVIVIFDGYYFPSYVNYGAALVRCALRWTPMRTRNHLTSATNAKDLDTERTYAPILLTKFAGVAAPRIQSKTTNAKQNANYVEMTTRPRLNDAKQGTGSHTSSNNEDGNVPGERNKWNTTTTSTNKGAQVQPAGTDRFPSQEPEADHTPATDQGQGPDPAVATPPSHPRPLATARALSVTTPPYPHHK</sequence>
<comment type="caution">
    <text evidence="1">The sequence shown here is derived from an EMBL/GenBank/DDBJ whole genome shotgun (WGS) entry which is preliminary data.</text>
</comment>